<dbReference type="InterPro" id="IPR000326">
    <property type="entry name" value="PAP2/HPO"/>
</dbReference>
<evidence type="ECO:0000313" key="3">
    <source>
        <dbReference type="EMBL" id="QNN52706.1"/>
    </source>
</evidence>
<protein>
    <submittedName>
        <fullName evidence="3">Phosphatase PAP2 family protein</fullName>
    </submittedName>
</protein>
<dbReference type="Gene3D" id="1.20.144.10">
    <property type="entry name" value="Phosphatidic acid phosphatase type 2/haloperoxidase"/>
    <property type="match status" value="1"/>
</dbReference>
<feature type="domain" description="Phosphatidic acid phosphatase type 2/haloperoxidase" evidence="2">
    <location>
        <begin position="82"/>
        <end position="196"/>
    </location>
</feature>
<keyword evidence="4" id="KW-1185">Reference proteome</keyword>
<dbReference type="SMART" id="SM00014">
    <property type="entry name" value="acidPPc"/>
    <property type="match status" value="1"/>
</dbReference>
<proteinExistence type="predicted"/>
<dbReference type="RefSeq" id="WP_187578548.1">
    <property type="nucleotide sequence ID" value="NZ_CP060713.1"/>
</dbReference>
<name>A0A7G9RAT1_9ACTN</name>
<keyword evidence="1" id="KW-0812">Transmembrane</keyword>
<evidence type="ECO:0000256" key="1">
    <source>
        <dbReference type="SAM" id="Phobius"/>
    </source>
</evidence>
<feature type="transmembrane region" description="Helical" evidence="1">
    <location>
        <begin position="181"/>
        <end position="202"/>
    </location>
</feature>
<dbReference type="Pfam" id="PF01569">
    <property type="entry name" value="PAP2"/>
    <property type="match status" value="1"/>
</dbReference>
<keyword evidence="1" id="KW-0472">Membrane</keyword>
<feature type="transmembrane region" description="Helical" evidence="1">
    <location>
        <begin position="153"/>
        <end position="175"/>
    </location>
</feature>
<gene>
    <name evidence="3" type="ORF">H9L09_20070</name>
</gene>
<dbReference type="EMBL" id="CP060713">
    <property type="protein sequence ID" value="QNN52706.1"/>
    <property type="molecule type" value="Genomic_DNA"/>
</dbReference>
<dbReference type="InterPro" id="IPR036938">
    <property type="entry name" value="PAP2/HPO_sf"/>
</dbReference>
<organism evidence="3 4">
    <name type="scientific">Nocardioides mesophilus</name>
    <dbReference type="NCBI Taxonomy" id="433659"/>
    <lineage>
        <taxon>Bacteria</taxon>
        <taxon>Bacillati</taxon>
        <taxon>Actinomycetota</taxon>
        <taxon>Actinomycetes</taxon>
        <taxon>Propionibacteriales</taxon>
        <taxon>Nocardioidaceae</taxon>
        <taxon>Nocardioides</taxon>
    </lineage>
</organism>
<dbReference type="SUPFAM" id="SSF48317">
    <property type="entry name" value="Acid phosphatase/Vanadium-dependent haloperoxidase"/>
    <property type="match status" value="1"/>
</dbReference>
<dbReference type="AlphaFoldDB" id="A0A7G9RAT1"/>
<evidence type="ECO:0000259" key="2">
    <source>
        <dbReference type="SMART" id="SM00014"/>
    </source>
</evidence>
<reference evidence="3 4" key="1">
    <citation type="submission" date="2020-08" db="EMBL/GenBank/DDBJ databases">
        <title>Genome sequence of Nocardioides mesophilus KACC 16243T.</title>
        <authorList>
            <person name="Hyun D.-W."/>
            <person name="Bae J.-W."/>
        </authorList>
    </citation>
    <scope>NUCLEOTIDE SEQUENCE [LARGE SCALE GENOMIC DNA]</scope>
    <source>
        <strain evidence="3 4">KACC 16243</strain>
    </source>
</reference>
<feature type="transmembrane region" description="Helical" evidence="1">
    <location>
        <begin position="115"/>
        <end position="141"/>
    </location>
</feature>
<accession>A0A7G9RAT1</accession>
<sequence length="236" mass="24971">MTESASSLALAGFLTLVFVGFTLLAIEPLIAFDAYFNLRPPPPSWVPVLHVLDRVGQRAICLPVLAVVTIACCRREESWRPAVLAASSVFALNLVVGLLKIGFGRAQPASADPSFFIGGMAYPSGHTANIVLVYGLAAYLLGRYFRLGRGALVALWTGVAGLSLLMVVVSVTLNWHWFADLIAGLLVGGIVLELAVAADAAMPRQAFDGGLRQGVRVVLAAVRRRRTGPPGHGDVA</sequence>
<dbReference type="KEGG" id="nmes:H9L09_20070"/>
<dbReference type="Proteomes" id="UP000515947">
    <property type="component" value="Chromosome"/>
</dbReference>
<keyword evidence="1" id="KW-1133">Transmembrane helix</keyword>
<feature type="transmembrane region" description="Helical" evidence="1">
    <location>
        <begin position="82"/>
        <end position="103"/>
    </location>
</feature>
<evidence type="ECO:0000313" key="4">
    <source>
        <dbReference type="Proteomes" id="UP000515947"/>
    </source>
</evidence>